<accession>A0AAV2IYN7</accession>
<feature type="region of interest" description="Disordered" evidence="6">
    <location>
        <begin position="1012"/>
        <end position="1055"/>
    </location>
</feature>
<evidence type="ECO:0000256" key="4">
    <source>
        <dbReference type="ARBA" id="ARBA00023242"/>
    </source>
</evidence>
<feature type="region of interest" description="Disordered" evidence="6">
    <location>
        <begin position="622"/>
        <end position="650"/>
    </location>
</feature>
<feature type="compositionally biased region" description="Low complexity" evidence="6">
    <location>
        <begin position="556"/>
        <end position="576"/>
    </location>
</feature>
<dbReference type="Proteomes" id="UP001497482">
    <property type="component" value="Chromosome 1"/>
</dbReference>
<dbReference type="PANTHER" id="PTHR14926">
    <property type="entry name" value="M-PHASE PHOSPHOPROTEIN 9"/>
    <property type="match status" value="1"/>
</dbReference>
<feature type="region of interest" description="Disordered" evidence="6">
    <location>
        <begin position="130"/>
        <end position="182"/>
    </location>
</feature>
<sequence>MSHKPNVHQHIPGTSGTSVANLTSASAANLATLQSYRPLLSDYGPPTLGFPQGTSGGGQVPQNKYAELLAIIEELGKEIRPTYAGSKSAMERLKRGIIHARGLKETNKRLSNRPSLYGVIMSTDDSVSEDVSSSGALGHCPVNADGDGGKDSETSLVSSEGTSAPGLSVSEDRLTTSHTTGGTVQCKTIDTPVLKNIRNLCLSPEVYGHGKNLPFINPSSIETLRALVQEIRSSGETNPEIWKDCESRWLHLFQLVEKQYQEQILAQQEQYQCQIQLIQDEIKALVQIQNRQGSFLPHKTFLDVEDDTLPTFSIDDQNLGVQTVTTEEPAATVLSSGYGTMFSWKTGFMNSSPENRESESQKKFKKSLNTDDKTSRVNKSPWKHSSTKKPGAERISQQKNQQLTSGVHQQLTSWAQMNKLRQKKNKALPNAEQCLKHVEPDQQFKLHSDSPDQNQAGGLRRSDSLISEASGLTYWRLHENDLYHPLPESFDSGVHLLKEASMGYQSQLSLKEIYCNKQEADFKRVDQDGSCKSTSSSLQPQVFDTAVTTRHSDCTSGFTSPSHFSSPSFSTPSHPGLRAQTPLTPDSHNPVEADCISDASSVCTARDSPLKLQDQWTLFPPPAPHHNFQHNSPVHSEREHHTHGSGSVDDPVVLSLLRQNLREKHARHVADLKAYYESEIKHLSDKLRLSNLPKDLEKTNQALSERCKHLEKALADATSRIQELEANNSSLEKKITEWSERYAVAGATVKALQKKVEENKRSAKEKDTLAAKLRSRVQQLEEEAEKAQRDAEEKKTKREREYKMLQDLLGEYDSLAKKHEGLKNNLMSTDNKLVDAYGEISELKRIISKLESQVKQLDHESQARVRYSAHSNTKPSGAGLFHHPDLLMSPTKRNAQPDVIYSYSHSPIEQMSDGTKSFLTKQSANSPFDCENVLSANEFTADITTSERLKNENNELQEVSRKPASNVLTPVMRALIELEETRATQSRAPWLECSKSTVGFVERRLKAPLQEQDKGRVRALQKAQRSLSPESQRSSSLPPPAQRCTPTPNTPTKRETLLLPVSAKSSPKRCPTENFSTAFGHLMPREEHLRNPRKKLLFTSANVNHGQHPSDALGDAPPPETSPQLDWDVQRNVPDGDTGHFDRQLSLTEAERLLDELTQEKLQIEAALSRMPGAGRQNLQTRIDEVALEDRLERLNRQLGSLRMTLKRYKRSVVQKIRHRGSGQRHAPVLSGTTGGHGP</sequence>
<evidence type="ECO:0000256" key="1">
    <source>
        <dbReference type="ARBA" id="ARBA00004123"/>
    </source>
</evidence>
<comment type="subcellular location">
    <subcellularLocation>
        <location evidence="1">Nucleus</location>
    </subcellularLocation>
</comment>
<gene>
    <name evidence="7" type="ORF">KC01_LOCUS683</name>
</gene>
<feature type="compositionally biased region" description="Basic and acidic residues" evidence="6">
    <location>
        <begin position="785"/>
        <end position="799"/>
    </location>
</feature>
<evidence type="ECO:0000256" key="2">
    <source>
        <dbReference type="ARBA" id="ARBA00008485"/>
    </source>
</evidence>
<feature type="region of interest" description="Disordered" evidence="6">
    <location>
        <begin position="1103"/>
        <end position="1123"/>
    </location>
</feature>
<reference evidence="7 8" key="1">
    <citation type="submission" date="2024-04" db="EMBL/GenBank/DDBJ databases">
        <authorList>
            <person name="Waldvogel A.-M."/>
            <person name="Schoenle A."/>
        </authorList>
    </citation>
    <scope>NUCLEOTIDE SEQUENCE [LARGE SCALE GENOMIC DNA]</scope>
</reference>
<keyword evidence="5" id="KW-0175">Coiled coil</keyword>
<dbReference type="PANTHER" id="PTHR14926:SF1">
    <property type="entry name" value="M-PHASE PHOSPHOPROTEIN 9"/>
    <property type="match status" value="1"/>
</dbReference>
<name>A0AAV2IYN7_KNICA</name>
<feature type="region of interest" description="Disordered" evidence="6">
    <location>
        <begin position="349"/>
        <end position="408"/>
    </location>
</feature>
<evidence type="ECO:0000313" key="7">
    <source>
        <dbReference type="EMBL" id="CAL1567964.1"/>
    </source>
</evidence>
<feature type="region of interest" description="Disordered" evidence="6">
    <location>
        <begin position="441"/>
        <end position="462"/>
    </location>
</feature>
<feature type="region of interest" description="Disordered" evidence="6">
    <location>
        <begin position="556"/>
        <end position="590"/>
    </location>
</feature>
<dbReference type="InterPro" id="IPR017266">
    <property type="entry name" value="DOC_1/2"/>
</dbReference>
<dbReference type="GO" id="GO:0005634">
    <property type="term" value="C:nucleus"/>
    <property type="evidence" value="ECO:0007669"/>
    <property type="project" value="UniProtKB-SubCell"/>
</dbReference>
<proteinExistence type="inferred from homology"/>
<dbReference type="Gene3D" id="6.10.140.1300">
    <property type="match status" value="1"/>
</dbReference>
<feature type="region of interest" description="Disordered" evidence="6">
    <location>
        <begin position="780"/>
        <end position="799"/>
    </location>
</feature>
<feature type="compositionally biased region" description="Basic and acidic residues" evidence="6">
    <location>
        <begin position="441"/>
        <end position="450"/>
    </location>
</feature>
<feature type="compositionally biased region" description="Low complexity" evidence="6">
    <location>
        <begin position="1024"/>
        <end position="1036"/>
    </location>
</feature>
<feature type="region of interest" description="Disordered" evidence="6">
    <location>
        <begin position="1216"/>
        <end position="1239"/>
    </location>
</feature>
<dbReference type="AlphaFoldDB" id="A0AAV2IYN7"/>
<dbReference type="SUPFAM" id="SSF57997">
    <property type="entry name" value="Tropomyosin"/>
    <property type="match status" value="1"/>
</dbReference>
<evidence type="ECO:0000256" key="5">
    <source>
        <dbReference type="SAM" id="Coils"/>
    </source>
</evidence>
<keyword evidence="4" id="KW-0539">Nucleus</keyword>
<dbReference type="InterPro" id="IPR026636">
    <property type="entry name" value="MPHOSPH9"/>
</dbReference>
<evidence type="ECO:0000256" key="6">
    <source>
        <dbReference type="SAM" id="MobiDB-lite"/>
    </source>
</evidence>
<keyword evidence="3" id="KW-0597">Phosphoprotein</keyword>
<organism evidence="7 8">
    <name type="scientific">Knipowitschia caucasica</name>
    <name type="common">Caucasian dwarf goby</name>
    <name type="synonym">Pomatoschistus caucasicus</name>
    <dbReference type="NCBI Taxonomy" id="637954"/>
    <lineage>
        <taxon>Eukaryota</taxon>
        <taxon>Metazoa</taxon>
        <taxon>Chordata</taxon>
        <taxon>Craniata</taxon>
        <taxon>Vertebrata</taxon>
        <taxon>Euteleostomi</taxon>
        <taxon>Actinopterygii</taxon>
        <taxon>Neopterygii</taxon>
        <taxon>Teleostei</taxon>
        <taxon>Neoteleostei</taxon>
        <taxon>Acanthomorphata</taxon>
        <taxon>Gobiaria</taxon>
        <taxon>Gobiiformes</taxon>
        <taxon>Gobioidei</taxon>
        <taxon>Gobiidae</taxon>
        <taxon>Gobiinae</taxon>
        <taxon>Knipowitschia</taxon>
    </lineage>
</organism>
<dbReference type="EMBL" id="OZ035823">
    <property type="protein sequence ID" value="CAL1567964.1"/>
    <property type="molecule type" value="Genomic_DNA"/>
</dbReference>
<feature type="region of interest" description="Disordered" evidence="6">
    <location>
        <begin position="870"/>
        <end position="893"/>
    </location>
</feature>
<evidence type="ECO:0000313" key="8">
    <source>
        <dbReference type="Proteomes" id="UP001497482"/>
    </source>
</evidence>
<protein>
    <recommendedName>
        <fullName evidence="9">M-phase phosphoprotein 9</fullName>
    </recommendedName>
</protein>
<dbReference type="Pfam" id="PF09806">
    <property type="entry name" value="CDK2AP"/>
    <property type="match status" value="1"/>
</dbReference>
<feature type="compositionally biased region" description="Basic and acidic residues" evidence="6">
    <location>
        <begin position="354"/>
        <end position="375"/>
    </location>
</feature>
<keyword evidence="8" id="KW-1185">Reference proteome</keyword>
<feature type="coiled-coil region" evidence="5">
    <location>
        <begin position="1147"/>
        <end position="1212"/>
    </location>
</feature>
<comment type="similarity">
    <text evidence="2">Belongs to the CDK2AP family.</text>
</comment>
<dbReference type="GO" id="GO:0005814">
    <property type="term" value="C:centriole"/>
    <property type="evidence" value="ECO:0007669"/>
    <property type="project" value="TreeGrafter"/>
</dbReference>
<evidence type="ECO:0000256" key="3">
    <source>
        <dbReference type="ARBA" id="ARBA00022553"/>
    </source>
</evidence>
<feature type="compositionally biased region" description="Polar residues" evidence="6">
    <location>
        <begin position="395"/>
        <end position="408"/>
    </location>
</feature>
<dbReference type="Gene3D" id="1.20.5.340">
    <property type="match status" value="1"/>
</dbReference>
<evidence type="ECO:0008006" key="9">
    <source>
        <dbReference type="Google" id="ProtNLM"/>
    </source>
</evidence>